<organism evidence="1 2">
    <name type="scientific">Pseudolycoriella hygida</name>
    <dbReference type="NCBI Taxonomy" id="35572"/>
    <lineage>
        <taxon>Eukaryota</taxon>
        <taxon>Metazoa</taxon>
        <taxon>Ecdysozoa</taxon>
        <taxon>Arthropoda</taxon>
        <taxon>Hexapoda</taxon>
        <taxon>Insecta</taxon>
        <taxon>Pterygota</taxon>
        <taxon>Neoptera</taxon>
        <taxon>Endopterygota</taxon>
        <taxon>Diptera</taxon>
        <taxon>Nematocera</taxon>
        <taxon>Sciaroidea</taxon>
        <taxon>Sciaridae</taxon>
        <taxon>Pseudolycoriella</taxon>
    </lineage>
</organism>
<sequence length="47" mass="4836">MYNVSGPAASTSDIGQKGFESNVAVNALYPSLALCSGLIIFVGDNDE</sequence>
<proteinExistence type="predicted"/>
<gene>
    <name evidence="1" type="ORF">Bhyg_16089</name>
</gene>
<dbReference type="AlphaFoldDB" id="A0A9Q0RVG7"/>
<dbReference type="EMBL" id="WJQU01002019">
    <property type="protein sequence ID" value="KAJ6633429.1"/>
    <property type="molecule type" value="Genomic_DNA"/>
</dbReference>
<evidence type="ECO:0000313" key="1">
    <source>
        <dbReference type="EMBL" id="KAJ6633429.1"/>
    </source>
</evidence>
<reference evidence="1" key="1">
    <citation type="submission" date="2022-07" db="EMBL/GenBank/DDBJ databases">
        <authorList>
            <person name="Trinca V."/>
            <person name="Uliana J.V.C."/>
            <person name="Torres T.T."/>
            <person name="Ward R.J."/>
            <person name="Monesi N."/>
        </authorList>
    </citation>
    <scope>NUCLEOTIDE SEQUENCE</scope>
    <source>
        <strain evidence="1">HSMRA1968</strain>
        <tissue evidence="1">Whole embryos</tissue>
    </source>
</reference>
<protein>
    <submittedName>
        <fullName evidence="1">Uncharacterized protein</fullName>
    </submittedName>
</protein>
<comment type="caution">
    <text evidence="1">The sequence shown here is derived from an EMBL/GenBank/DDBJ whole genome shotgun (WGS) entry which is preliminary data.</text>
</comment>
<accession>A0A9Q0RVG7</accession>
<name>A0A9Q0RVG7_9DIPT</name>
<dbReference type="Proteomes" id="UP001151699">
    <property type="component" value="Unassembled WGS sequence"/>
</dbReference>
<keyword evidence="2" id="KW-1185">Reference proteome</keyword>
<evidence type="ECO:0000313" key="2">
    <source>
        <dbReference type="Proteomes" id="UP001151699"/>
    </source>
</evidence>